<dbReference type="PANTHER" id="PTHR31672:SF13">
    <property type="entry name" value="F-BOX PROTEIN CPR30-LIKE"/>
    <property type="match status" value="1"/>
</dbReference>
<feature type="domain" description="F-box" evidence="1">
    <location>
        <begin position="24"/>
        <end position="70"/>
    </location>
</feature>
<dbReference type="InterPro" id="IPR050796">
    <property type="entry name" value="SCF_F-box_component"/>
</dbReference>
<dbReference type="NCBIfam" id="TIGR01640">
    <property type="entry name" value="F_box_assoc_1"/>
    <property type="match status" value="1"/>
</dbReference>
<evidence type="ECO:0000313" key="3">
    <source>
        <dbReference type="EMBL" id="RHN60549.1"/>
    </source>
</evidence>
<reference evidence="4" key="3">
    <citation type="submission" date="2015-04" db="UniProtKB">
        <authorList>
            <consortium name="EnsemblPlants"/>
        </authorList>
    </citation>
    <scope>IDENTIFICATION</scope>
    <source>
        <strain evidence="4">cv. Jemalong A17</strain>
    </source>
</reference>
<dbReference type="EnsemblPlants" id="AES88432">
    <property type="protein sequence ID" value="AES88432"/>
    <property type="gene ID" value="MTR_4g055060"/>
</dbReference>
<reference evidence="2 5" key="2">
    <citation type="journal article" date="2014" name="BMC Genomics">
        <title>An improved genome release (version Mt4.0) for the model legume Medicago truncatula.</title>
        <authorList>
            <person name="Tang H."/>
            <person name="Krishnakumar V."/>
            <person name="Bidwell S."/>
            <person name="Rosen B."/>
            <person name="Chan A."/>
            <person name="Zhou S."/>
            <person name="Gentzbittel L."/>
            <person name="Childs K.L."/>
            <person name="Yandell M."/>
            <person name="Gundlach H."/>
            <person name="Mayer K.F."/>
            <person name="Schwartz D.C."/>
            <person name="Town C.D."/>
        </authorList>
    </citation>
    <scope>GENOME REANNOTATION</scope>
    <source>
        <strain evidence="4 5">cv. Jemalong A17</strain>
    </source>
</reference>
<dbReference type="Pfam" id="PF00646">
    <property type="entry name" value="F-box"/>
    <property type="match status" value="1"/>
</dbReference>
<dbReference type="SUPFAM" id="SSF81383">
    <property type="entry name" value="F-box domain"/>
    <property type="match status" value="1"/>
</dbReference>
<reference evidence="2 5" key="1">
    <citation type="journal article" date="2011" name="Nature">
        <title>The Medicago genome provides insight into the evolution of rhizobial symbioses.</title>
        <authorList>
            <person name="Young N.D."/>
            <person name="Debelle F."/>
            <person name="Oldroyd G.E."/>
            <person name="Geurts R."/>
            <person name="Cannon S.B."/>
            <person name="Udvardi M.K."/>
            <person name="Benedito V.A."/>
            <person name="Mayer K.F."/>
            <person name="Gouzy J."/>
            <person name="Schoof H."/>
            <person name="Van de Peer Y."/>
            <person name="Proost S."/>
            <person name="Cook D.R."/>
            <person name="Meyers B.C."/>
            <person name="Spannagl M."/>
            <person name="Cheung F."/>
            <person name="De Mita S."/>
            <person name="Krishnakumar V."/>
            <person name="Gundlach H."/>
            <person name="Zhou S."/>
            <person name="Mudge J."/>
            <person name="Bharti A.K."/>
            <person name="Murray J.D."/>
            <person name="Naoumkina M.A."/>
            <person name="Rosen B."/>
            <person name="Silverstein K.A."/>
            <person name="Tang H."/>
            <person name="Rombauts S."/>
            <person name="Zhao P.X."/>
            <person name="Zhou P."/>
            <person name="Barbe V."/>
            <person name="Bardou P."/>
            <person name="Bechner M."/>
            <person name="Bellec A."/>
            <person name="Berger A."/>
            <person name="Berges H."/>
            <person name="Bidwell S."/>
            <person name="Bisseling T."/>
            <person name="Choisne N."/>
            <person name="Couloux A."/>
            <person name="Denny R."/>
            <person name="Deshpande S."/>
            <person name="Dai X."/>
            <person name="Doyle J.J."/>
            <person name="Dudez A.M."/>
            <person name="Farmer A.D."/>
            <person name="Fouteau S."/>
            <person name="Franken C."/>
            <person name="Gibelin C."/>
            <person name="Gish J."/>
            <person name="Goldstein S."/>
            <person name="Gonzalez A.J."/>
            <person name="Green P.J."/>
            <person name="Hallab A."/>
            <person name="Hartog M."/>
            <person name="Hua A."/>
            <person name="Humphray S.J."/>
            <person name="Jeong D.H."/>
            <person name="Jing Y."/>
            <person name="Jocker A."/>
            <person name="Kenton S.M."/>
            <person name="Kim D.J."/>
            <person name="Klee K."/>
            <person name="Lai H."/>
            <person name="Lang C."/>
            <person name="Lin S."/>
            <person name="Macmil S.L."/>
            <person name="Magdelenat G."/>
            <person name="Matthews L."/>
            <person name="McCorrison J."/>
            <person name="Monaghan E.L."/>
            <person name="Mun J.H."/>
            <person name="Najar F.Z."/>
            <person name="Nicholson C."/>
            <person name="Noirot C."/>
            <person name="O'Bleness M."/>
            <person name="Paule C.R."/>
            <person name="Poulain J."/>
            <person name="Prion F."/>
            <person name="Qin B."/>
            <person name="Qu C."/>
            <person name="Retzel E.F."/>
            <person name="Riddle C."/>
            <person name="Sallet E."/>
            <person name="Samain S."/>
            <person name="Samson N."/>
            <person name="Sanders I."/>
            <person name="Saurat O."/>
            <person name="Scarpelli C."/>
            <person name="Schiex T."/>
            <person name="Segurens B."/>
            <person name="Severin A.J."/>
            <person name="Sherrier D.J."/>
            <person name="Shi R."/>
            <person name="Sims S."/>
            <person name="Singer S.R."/>
            <person name="Sinharoy S."/>
            <person name="Sterck L."/>
            <person name="Viollet A."/>
            <person name="Wang B.B."/>
            <person name="Wang K."/>
            <person name="Wang M."/>
            <person name="Wang X."/>
            <person name="Warfsmann J."/>
            <person name="Weissenbach J."/>
            <person name="White D.D."/>
            <person name="White J.D."/>
            <person name="Wiley G.B."/>
            <person name="Wincker P."/>
            <person name="Xing Y."/>
            <person name="Yang L."/>
            <person name="Yao Z."/>
            <person name="Ying F."/>
            <person name="Zhai J."/>
            <person name="Zhou L."/>
            <person name="Zuber A."/>
            <person name="Denarie J."/>
            <person name="Dixon R.A."/>
            <person name="May G.D."/>
            <person name="Schwartz D.C."/>
            <person name="Rogers J."/>
            <person name="Quetier F."/>
            <person name="Town C.D."/>
            <person name="Roe B.A."/>
        </authorList>
    </citation>
    <scope>NUCLEOTIDE SEQUENCE [LARGE SCALE GENOMIC DNA]</scope>
    <source>
        <strain evidence="2">A17</strain>
        <strain evidence="4 5">cv. Jemalong A17</strain>
    </source>
</reference>
<dbReference type="InterPro" id="IPR036047">
    <property type="entry name" value="F-box-like_dom_sf"/>
</dbReference>
<reference evidence="6" key="4">
    <citation type="journal article" date="2018" name="Nat. Plants">
        <title>Whole-genome landscape of Medicago truncatula symbiotic genes.</title>
        <authorList>
            <person name="Pecrix Y."/>
            <person name="Staton S.E."/>
            <person name="Sallet E."/>
            <person name="Lelandais-Briere C."/>
            <person name="Moreau S."/>
            <person name="Carrere S."/>
            <person name="Blein T."/>
            <person name="Jardinaud M.F."/>
            <person name="Latrasse D."/>
            <person name="Zouine M."/>
            <person name="Zahm M."/>
            <person name="Kreplak J."/>
            <person name="Mayjonade B."/>
            <person name="Satge C."/>
            <person name="Perez M."/>
            <person name="Cauet S."/>
            <person name="Marande W."/>
            <person name="Chantry-Darmon C."/>
            <person name="Lopez-Roques C."/>
            <person name="Bouchez O."/>
            <person name="Berard A."/>
            <person name="Debelle F."/>
            <person name="Munos S."/>
            <person name="Bendahmane A."/>
            <person name="Berges H."/>
            <person name="Niebel A."/>
            <person name="Buitink J."/>
            <person name="Frugier F."/>
            <person name="Benhamed M."/>
            <person name="Crespi M."/>
            <person name="Gouzy J."/>
            <person name="Gamas P."/>
        </authorList>
    </citation>
    <scope>NUCLEOTIDE SEQUENCE [LARGE SCALE GENOMIC DNA]</scope>
    <source>
        <strain evidence="6">cv. Jemalong A17</strain>
    </source>
</reference>
<organism evidence="2 5">
    <name type="scientific">Medicago truncatula</name>
    <name type="common">Barrel medic</name>
    <name type="synonym">Medicago tribuloides</name>
    <dbReference type="NCBI Taxonomy" id="3880"/>
    <lineage>
        <taxon>Eukaryota</taxon>
        <taxon>Viridiplantae</taxon>
        <taxon>Streptophyta</taxon>
        <taxon>Embryophyta</taxon>
        <taxon>Tracheophyta</taxon>
        <taxon>Spermatophyta</taxon>
        <taxon>Magnoliopsida</taxon>
        <taxon>eudicotyledons</taxon>
        <taxon>Gunneridae</taxon>
        <taxon>Pentapetalae</taxon>
        <taxon>rosids</taxon>
        <taxon>fabids</taxon>
        <taxon>Fabales</taxon>
        <taxon>Fabaceae</taxon>
        <taxon>Papilionoideae</taxon>
        <taxon>50 kb inversion clade</taxon>
        <taxon>NPAAA clade</taxon>
        <taxon>Hologalegina</taxon>
        <taxon>IRL clade</taxon>
        <taxon>Trifolieae</taxon>
        <taxon>Medicago</taxon>
    </lineage>
</organism>
<evidence type="ECO:0000313" key="4">
    <source>
        <dbReference type="EnsemblPlants" id="AES88432"/>
    </source>
</evidence>
<dbReference type="Gene3D" id="1.20.1280.50">
    <property type="match status" value="1"/>
</dbReference>
<dbReference type="HOGENOM" id="CLU_027176_1_4_1"/>
<keyword evidence="5" id="KW-1185">Reference proteome</keyword>
<dbReference type="InterPro" id="IPR017451">
    <property type="entry name" value="F-box-assoc_interact_dom"/>
</dbReference>
<evidence type="ECO:0000313" key="5">
    <source>
        <dbReference type="Proteomes" id="UP000002051"/>
    </source>
</evidence>
<dbReference type="PaxDb" id="3880-AES88432"/>
<dbReference type="InterPro" id="IPR001810">
    <property type="entry name" value="F-box_dom"/>
</dbReference>
<dbReference type="InterPro" id="IPR006527">
    <property type="entry name" value="F-box-assoc_dom_typ1"/>
</dbReference>
<dbReference type="STRING" id="3880.G7JKX2"/>
<evidence type="ECO:0000259" key="1">
    <source>
        <dbReference type="PROSITE" id="PS50181"/>
    </source>
</evidence>
<dbReference type="InterPro" id="IPR011043">
    <property type="entry name" value="Gal_Oxase/kelch_b-propeller"/>
</dbReference>
<name>G7JKX2_MEDTR</name>
<dbReference type="Pfam" id="PF07734">
    <property type="entry name" value="FBA_1"/>
    <property type="match status" value="1"/>
</dbReference>
<dbReference type="EMBL" id="CM001220">
    <property type="protein sequence ID" value="AES88432.1"/>
    <property type="molecule type" value="Genomic_DNA"/>
</dbReference>
<dbReference type="OrthoDB" id="1406414at2759"/>
<dbReference type="AlphaFoldDB" id="G7JKX2"/>
<evidence type="ECO:0000313" key="2">
    <source>
        <dbReference type="EMBL" id="AES88432.1"/>
    </source>
</evidence>
<dbReference type="SMART" id="SM00256">
    <property type="entry name" value="FBOX"/>
    <property type="match status" value="1"/>
</dbReference>
<dbReference type="Gramene" id="rna22870">
    <property type="protein sequence ID" value="RHN60549.1"/>
    <property type="gene ID" value="gene22870"/>
</dbReference>
<dbReference type="OMA" id="VMISHIP"/>
<proteinExistence type="predicted"/>
<reference evidence="3" key="5">
    <citation type="journal article" date="2018" name="Nat. Plants">
        <title>Whole-genome landscape of Medicago truncatula symbiotic genes.</title>
        <authorList>
            <person name="Pecrix Y."/>
            <person name="Gamas P."/>
            <person name="Carrere S."/>
        </authorList>
    </citation>
    <scope>NUCLEOTIDE SEQUENCE</scope>
    <source>
        <tissue evidence="3">Leaves</tissue>
    </source>
</reference>
<dbReference type="Proteomes" id="UP000265566">
    <property type="component" value="Chromosome 4"/>
</dbReference>
<evidence type="ECO:0000313" key="6">
    <source>
        <dbReference type="Proteomes" id="UP000265566"/>
    </source>
</evidence>
<accession>G7JKX2</accession>
<sequence length="389" mass="44502">MEETYAAMNKQLTLISPPSFSSDDDSLPILPFDLIEEILCRLPVKLLLQLRCVCNSWNSLISHPKFSKKHLRMSTTCRIHRIRRNHGRSKFLLKSYTLHSVFTDDVTTDVMHLSFPSTSFYLPSIVASCNGILCIADLYQTSSIHVLLWNPSIRKFKELPLLEKAIGHVINLTSGFGFGYDSSTDNYKVVVVLGYTVLDNNLNYVNKTDMMVHTLGTNFWKSIQECPFGDVCTKQYVIFVSGTINWLTSIDKYRQSALFIVSFDLEKEFCRKVLPPDDEGVDVSNLTLGVLRDFLCIISGNDVWVMKEYGIQESWTKLFTLSNMQDPSKSYMLFKVLYTFEDDKVLLQCIGNGKWILVVYDLINGTFKLTKFECNFLEVCVESLISPCF</sequence>
<dbReference type="CDD" id="cd22157">
    <property type="entry name" value="F-box_AtFBW1-like"/>
    <property type="match status" value="1"/>
</dbReference>
<dbReference type="Proteomes" id="UP000002051">
    <property type="component" value="Chromosome 4"/>
</dbReference>
<dbReference type="PROSITE" id="PS50181">
    <property type="entry name" value="FBOX"/>
    <property type="match status" value="1"/>
</dbReference>
<dbReference type="EMBL" id="PSQE01000004">
    <property type="protein sequence ID" value="RHN60549.1"/>
    <property type="molecule type" value="Genomic_DNA"/>
</dbReference>
<gene>
    <name evidence="2" type="ordered locus">MTR_4g055060</name>
    <name evidence="3" type="ORF">MtrunA17_Chr4g0027011</name>
</gene>
<dbReference type="PANTHER" id="PTHR31672">
    <property type="entry name" value="BNACNNG10540D PROTEIN"/>
    <property type="match status" value="1"/>
</dbReference>
<protein>
    <submittedName>
        <fullName evidence="2">F-box protein interaction domain protein</fullName>
    </submittedName>
    <submittedName>
        <fullName evidence="3">Putative F-box domain, galactose oxidase/kelch, beta-propeller, F-box associated interaction</fullName>
    </submittedName>
</protein>
<dbReference type="eggNOG" id="ENOG502QUVH">
    <property type="taxonomic scope" value="Eukaryota"/>
</dbReference>
<dbReference type="SUPFAM" id="SSF50965">
    <property type="entry name" value="Galactose oxidase, central domain"/>
    <property type="match status" value="1"/>
</dbReference>